<gene>
    <name evidence="1" type="ORF">C1H71_09510</name>
</gene>
<evidence type="ECO:0000313" key="2">
    <source>
        <dbReference type="Proteomes" id="UP000515917"/>
    </source>
</evidence>
<dbReference type="KEGG" id="ifl:C1H71_09510"/>
<evidence type="ECO:0008006" key="3">
    <source>
        <dbReference type="Google" id="ProtNLM"/>
    </source>
</evidence>
<dbReference type="EMBL" id="CP025781">
    <property type="protein sequence ID" value="QBC43762.1"/>
    <property type="molecule type" value="Genomic_DNA"/>
</dbReference>
<name>A0A7G3G9L9_9NEIS</name>
<keyword evidence="2" id="KW-1185">Reference proteome</keyword>
<protein>
    <recommendedName>
        <fullName evidence="3">DUF721 domain-containing protein</fullName>
    </recommendedName>
</protein>
<evidence type="ECO:0000313" key="1">
    <source>
        <dbReference type="EMBL" id="QBC43762.1"/>
    </source>
</evidence>
<accession>A0A7G3G9L9</accession>
<sequence length="146" mass="15557">MLKKTTLKQVGNDRQLASLMHQVDDLARVLTQVRGVLPPAMASHCIGVAWSGDTILIGVSGSAAASRVRQFAPQILAALQAGGWKATAILPKVQVGLQSTKAMRSKDLYLKEGACVAFSELSATLEDGPLREAITSLLNRHLPKKS</sequence>
<proteinExistence type="predicted"/>
<dbReference type="InterPro" id="IPR007922">
    <property type="entry name" value="DciA-like"/>
</dbReference>
<organism evidence="1 2">
    <name type="scientific">Iodobacter fluviatilis</name>
    <dbReference type="NCBI Taxonomy" id="537"/>
    <lineage>
        <taxon>Bacteria</taxon>
        <taxon>Pseudomonadati</taxon>
        <taxon>Pseudomonadota</taxon>
        <taxon>Betaproteobacteria</taxon>
        <taxon>Neisseriales</taxon>
        <taxon>Chitinibacteraceae</taxon>
        <taxon>Iodobacter</taxon>
    </lineage>
</organism>
<dbReference type="Proteomes" id="UP000515917">
    <property type="component" value="Chromosome"/>
</dbReference>
<dbReference type="Pfam" id="PF05258">
    <property type="entry name" value="DciA"/>
    <property type="match status" value="1"/>
</dbReference>
<dbReference type="AlphaFoldDB" id="A0A7G3G9L9"/>
<reference evidence="1 2" key="1">
    <citation type="submission" date="2018-01" db="EMBL/GenBank/DDBJ databases">
        <title>Genome sequence of Iodobacter sp. strain PCH194 isolated from Indian Trans-Himalaya.</title>
        <authorList>
            <person name="Kumar V."/>
            <person name="Thakur V."/>
            <person name="Kumar S."/>
            <person name="Singh D."/>
        </authorList>
    </citation>
    <scope>NUCLEOTIDE SEQUENCE [LARGE SCALE GENOMIC DNA]</scope>
    <source>
        <strain evidence="1 2">PCH194</strain>
    </source>
</reference>